<dbReference type="PANTHER" id="PTHR22842">
    <property type="entry name" value="WD40 REPEAT PROTEIN"/>
    <property type="match status" value="1"/>
</dbReference>
<comment type="similarity">
    <text evidence="3">Belongs to the WD repeat MORG1 family.</text>
</comment>
<keyword evidence="4" id="KW-0853">WD repeat</keyword>
<dbReference type="AlphaFoldDB" id="A0A7S2W4U6"/>
<dbReference type="GO" id="GO:0005737">
    <property type="term" value="C:cytoplasm"/>
    <property type="evidence" value="ECO:0007669"/>
    <property type="project" value="UniProtKB-SubCell"/>
</dbReference>
<keyword evidence="2" id="KW-0963">Cytoplasm</keyword>
<feature type="repeat" description="WD" evidence="4">
    <location>
        <begin position="262"/>
        <end position="284"/>
    </location>
</feature>
<evidence type="ECO:0000256" key="2">
    <source>
        <dbReference type="ARBA" id="ARBA00022490"/>
    </source>
</evidence>
<gene>
    <name evidence="5" type="ORF">QSP1433_LOCUS2145</name>
</gene>
<dbReference type="InterPro" id="IPR036322">
    <property type="entry name" value="WD40_repeat_dom_sf"/>
</dbReference>
<organism evidence="5">
    <name type="scientific">Mucochytrium quahogii</name>
    <dbReference type="NCBI Taxonomy" id="96639"/>
    <lineage>
        <taxon>Eukaryota</taxon>
        <taxon>Sar</taxon>
        <taxon>Stramenopiles</taxon>
        <taxon>Bigyra</taxon>
        <taxon>Labyrinthulomycetes</taxon>
        <taxon>Thraustochytrida</taxon>
        <taxon>Thraustochytriidae</taxon>
        <taxon>Mucochytrium</taxon>
    </lineage>
</organism>
<dbReference type="PROSITE" id="PS50082">
    <property type="entry name" value="WD_REPEATS_2"/>
    <property type="match status" value="2"/>
</dbReference>
<accession>A0A7S2W4U6</accession>
<dbReference type="EMBL" id="HBHK01003531">
    <property type="protein sequence ID" value="CAD9667594.1"/>
    <property type="molecule type" value="Transcribed_RNA"/>
</dbReference>
<evidence type="ECO:0008006" key="6">
    <source>
        <dbReference type="Google" id="ProtNLM"/>
    </source>
</evidence>
<protein>
    <recommendedName>
        <fullName evidence="6">Mitogen-activated protein kinase organizer 1</fullName>
    </recommendedName>
</protein>
<name>A0A7S2W4U6_9STRA</name>
<dbReference type="SUPFAM" id="SSF50978">
    <property type="entry name" value="WD40 repeat-like"/>
    <property type="match status" value="1"/>
</dbReference>
<feature type="repeat" description="WD" evidence="4">
    <location>
        <begin position="108"/>
        <end position="150"/>
    </location>
</feature>
<dbReference type="Pfam" id="PF00400">
    <property type="entry name" value="WD40"/>
    <property type="match status" value="4"/>
</dbReference>
<dbReference type="SMART" id="SM00320">
    <property type="entry name" value="WD40"/>
    <property type="match status" value="6"/>
</dbReference>
<sequence length="322" mass="35014">MGFDWVKERSLRGHQGAVLGCSLAGNYVLTCGEDRTVRLFNPTRSGEGEDQSDGTDETAFLVHTFQGPHGYRVLDVSVKKDHSAFASCGDDKMSFIWDVNTSKVKRKMFGHHGPINSICFGAKNEDIVCSASNDQTIRVYDLRSHNRDGVQILSGFRDSVSSVRISDYQIVAGSIDGCIRTFDVRAAKMFKDTIGDSISYIELSTDLAGSNLVVASCVGDKGSVVLVDRDSGLVLKHYEGHLNVENRIGCGIYSSRTGKDRIICGSEDGYVYIWDLLTGKVVDREKVHDTSLSAIGVSGDRMVSCAYDGGASTYKLVSTETG</sequence>
<dbReference type="Gene3D" id="2.130.10.10">
    <property type="entry name" value="YVTN repeat-like/Quinoprotein amine dehydrogenase"/>
    <property type="match status" value="2"/>
</dbReference>
<dbReference type="PANTHER" id="PTHR22842:SF3">
    <property type="entry name" value="WD REPEAT DOMAIN-CONTAINING PROTEIN 83"/>
    <property type="match status" value="1"/>
</dbReference>
<dbReference type="InterPro" id="IPR015943">
    <property type="entry name" value="WD40/YVTN_repeat-like_dom_sf"/>
</dbReference>
<dbReference type="GO" id="GO:0071013">
    <property type="term" value="C:catalytic step 2 spliceosome"/>
    <property type="evidence" value="ECO:0007669"/>
    <property type="project" value="TreeGrafter"/>
</dbReference>
<proteinExistence type="inferred from homology"/>
<evidence type="ECO:0000256" key="1">
    <source>
        <dbReference type="ARBA" id="ARBA00004496"/>
    </source>
</evidence>
<evidence type="ECO:0000256" key="3">
    <source>
        <dbReference type="ARBA" id="ARBA00038145"/>
    </source>
</evidence>
<reference evidence="5" key="1">
    <citation type="submission" date="2021-01" db="EMBL/GenBank/DDBJ databases">
        <authorList>
            <person name="Corre E."/>
            <person name="Pelletier E."/>
            <person name="Niang G."/>
            <person name="Scheremetjew M."/>
            <person name="Finn R."/>
            <person name="Kale V."/>
            <person name="Holt S."/>
            <person name="Cochrane G."/>
            <person name="Meng A."/>
            <person name="Brown T."/>
            <person name="Cohen L."/>
        </authorList>
    </citation>
    <scope>NUCLEOTIDE SEQUENCE</scope>
    <source>
        <strain evidence="5">NY070348D</strain>
    </source>
</reference>
<comment type="subcellular location">
    <subcellularLocation>
        <location evidence="1">Cytoplasm</location>
    </subcellularLocation>
</comment>
<evidence type="ECO:0000256" key="4">
    <source>
        <dbReference type="PROSITE-ProRule" id="PRU00221"/>
    </source>
</evidence>
<dbReference type="GO" id="GO:0000398">
    <property type="term" value="P:mRNA splicing, via spliceosome"/>
    <property type="evidence" value="ECO:0007669"/>
    <property type="project" value="TreeGrafter"/>
</dbReference>
<dbReference type="InterPro" id="IPR001680">
    <property type="entry name" value="WD40_rpt"/>
</dbReference>
<dbReference type="InterPro" id="IPR051980">
    <property type="entry name" value="WD_repeat_MORG1"/>
</dbReference>
<evidence type="ECO:0000313" key="5">
    <source>
        <dbReference type="EMBL" id="CAD9667594.1"/>
    </source>
</evidence>